<dbReference type="SUPFAM" id="SSF55021">
    <property type="entry name" value="ACT-like"/>
    <property type="match status" value="1"/>
</dbReference>
<dbReference type="Proteomes" id="UP000249065">
    <property type="component" value="Unassembled WGS sequence"/>
</dbReference>
<keyword evidence="12" id="KW-1185">Reference proteome</keyword>
<dbReference type="InterPro" id="IPR013321">
    <property type="entry name" value="Arc_rbn_hlx_hlx"/>
</dbReference>
<accession>A0A327MBP3</accession>
<dbReference type="InterPro" id="IPR002145">
    <property type="entry name" value="CopG"/>
</dbReference>
<feature type="domain" description="Ribbon-helix-helix protein CopG" evidence="9">
    <location>
        <begin position="3"/>
        <end position="42"/>
    </location>
</feature>
<organism evidence="11 12">
    <name type="scientific">Roseicella frigidaeris</name>
    <dbReference type="NCBI Taxonomy" id="2230885"/>
    <lineage>
        <taxon>Bacteria</taxon>
        <taxon>Pseudomonadati</taxon>
        <taxon>Pseudomonadota</taxon>
        <taxon>Alphaproteobacteria</taxon>
        <taxon>Acetobacterales</taxon>
        <taxon>Roseomonadaceae</taxon>
        <taxon>Roseicella</taxon>
    </lineage>
</organism>
<name>A0A327MBP3_9PROT</name>
<keyword evidence="4" id="KW-0479">Metal-binding</keyword>
<evidence type="ECO:0000256" key="2">
    <source>
        <dbReference type="ARBA" id="ARBA00008478"/>
    </source>
</evidence>
<evidence type="ECO:0000256" key="4">
    <source>
        <dbReference type="ARBA" id="ARBA00022723"/>
    </source>
</evidence>
<dbReference type="CDD" id="cd22231">
    <property type="entry name" value="RHH_NikR_HicB-like"/>
    <property type="match status" value="1"/>
</dbReference>
<comment type="caution">
    <text evidence="11">The sequence shown here is derived from an EMBL/GenBank/DDBJ whole genome shotgun (WGS) entry which is preliminary data.</text>
</comment>
<keyword evidence="5 8" id="KW-0805">Transcription regulation</keyword>
<dbReference type="GO" id="GO:0003700">
    <property type="term" value="F:DNA-binding transcription factor activity"/>
    <property type="evidence" value="ECO:0007669"/>
    <property type="project" value="UniProtKB-UniRule"/>
</dbReference>
<sequence length="150" mass="16601">MDRITITIDEALLATIDALVAEKGYGSRSEAIRDLVRAAAKRDAAPELPCIATLSYVYDHAVRGLAQRLAQAQHDHHDLVVAIQQVQLDHQARLEIVVLRGPSDAVRRFADSVTSQRGVRHHALHLVPARLEETRHDHGAGAHRHLHVHA</sequence>
<feature type="domain" description="Transcription factor NikR nickel binding C-terminal" evidence="10">
    <location>
        <begin position="51"/>
        <end position="126"/>
    </location>
</feature>
<keyword evidence="6 8" id="KW-0238">DNA-binding</keyword>
<dbReference type="InterPro" id="IPR022988">
    <property type="entry name" value="Ni_resp_reg_NikR"/>
</dbReference>
<dbReference type="PANTHER" id="PTHR34719">
    <property type="entry name" value="NICKEL-RESPONSIVE REGULATOR"/>
    <property type="match status" value="1"/>
</dbReference>
<dbReference type="GO" id="GO:0003677">
    <property type="term" value="F:DNA binding"/>
    <property type="evidence" value="ECO:0007669"/>
    <property type="project" value="UniProtKB-KW"/>
</dbReference>
<comment type="function">
    <text evidence="8">Transcriptional regulator.</text>
</comment>
<evidence type="ECO:0000256" key="8">
    <source>
        <dbReference type="HAMAP-Rule" id="MF_00476"/>
    </source>
</evidence>
<evidence type="ECO:0000256" key="1">
    <source>
        <dbReference type="ARBA" id="ARBA00001967"/>
    </source>
</evidence>
<evidence type="ECO:0000256" key="5">
    <source>
        <dbReference type="ARBA" id="ARBA00023015"/>
    </source>
</evidence>
<comment type="cofactor">
    <cofactor evidence="1">
        <name>Ni(2+)</name>
        <dbReference type="ChEBI" id="CHEBI:49786"/>
    </cofactor>
</comment>
<dbReference type="SUPFAM" id="SSF47598">
    <property type="entry name" value="Ribbon-helix-helix"/>
    <property type="match status" value="1"/>
</dbReference>
<dbReference type="InterPro" id="IPR027271">
    <property type="entry name" value="Acetolactate_synth/TF_NikR_C"/>
</dbReference>
<evidence type="ECO:0000256" key="3">
    <source>
        <dbReference type="ARBA" id="ARBA00022596"/>
    </source>
</evidence>
<dbReference type="Pfam" id="PF08753">
    <property type="entry name" value="NikR_C"/>
    <property type="match status" value="1"/>
</dbReference>
<evidence type="ECO:0000259" key="10">
    <source>
        <dbReference type="Pfam" id="PF08753"/>
    </source>
</evidence>
<evidence type="ECO:0000313" key="12">
    <source>
        <dbReference type="Proteomes" id="UP000249065"/>
    </source>
</evidence>
<dbReference type="InterPro" id="IPR045865">
    <property type="entry name" value="ACT-like_dom_sf"/>
</dbReference>
<dbReference type="AlphaFoldDB" id="A0A327MBP3"/>
<dbReference type="Gene3D" id="1.10.1220.10">
    <property type="entry name" value="Met repressor-like"/>
    <property type="match status" value="1"/>
</dbReference>
<protein>
    <recommendedName>
        <fullName evidence="8">Putative nickel-responsive regulator</fullName>
    </recommendedName>
</protein>
<dbReference type="EMBL" id="QLIX01000003">
    <property type="protein sequence ID" value="RAI59977.1"/>
    <property type="molecule type" value="Genomic_DNA"/>
</dbReference>
<dbReference type="InterPro" id="IPR050192">
    <property type="entry name" value="CopG/NikR_regulator"/>
</dbReference>
<dbReference type="NCBIfam" id="NF003381">
    <property type="entry name" value="PRK04460.1"/>
    <property type="match status" value="1"/>
</dbReference>
<dbReference type="InterPro" id="IPR014864">
    <property type="entry name" value="TF_NikR_Ni-bd_C"/>
</dbReference>
<dbReference type="PANTHER" id="PTHR34719:SF2">
    <property type="entry name" value="NICKEL-RESPONSIVE REGULATOR"/>
    <property type="match status" value="1"/>
</dbReference>
<proteinExistence type="inferred from homology"/>
<dbReference type="OrthoDB" id="9806294at2"/>
<dbReference type="NCBIfam" id="NF002815">
    <property type="entry name" value="PRK02967.1"/>
    <property type="match status" value="1"/>
</dbReference>
<comment type="caution">
    <text evidence="8">Lacks conserved residue(s) required for the propagation of feature annotation.</text>
</comment>
<dbReference type="GO" id="GO:0010045">
    <property type="term" value="P:response to nickel cation"/>
    <property type="evidence" value="ECO:0007669"/>
    <property type="project" value="InterPro"/>
</dbReference>
<keyword evidence="7 8" id="KW-0804">Transcription</keyword>
<dbReference type="GO" id="GO:0016151">
    <property type="term" value="F:nickel cation binding"/>
    <property type="evidence" value="ECO:0007669"/>
    <property type="project" value="UniProtKB-UniRule"/>
</dbReference>
<gene>
    <name evidence="11" type="ORF">DOO78_06970</name>
</gene>
<evidence type="ECO:0000259" key="9">
    <source>
        <dbReference type="Pfam" id="PF01402"/>
    </source>
</evidence>
<keyword evidence="3" id="KW-0533">Nickel</keyword>
<evidence type="ECO:0000256" key="6">
    <source>
        <dbReference type="ARBA" id="ARBA00023125"/>
    </source>
</evidence>
<evidence type="ECO:0000256" key="7">
    <source>
        <dbReference type="ARBA" id="ARBA00023163"/>
    </source>
</evidence>
<dbReference type="HAMAP" id="MF_00476">
    <property type="entry name" value="NikR"/>
    <property type="match status" value="1"/>
</dbReference>
<comment type="similarity">
    <text evidence="2 8">Belongs to the transcriptional regulatory CopG/NikR family.</text>
</comment>
<dbReference type="RefSeq" id="WP_111469008.1">
    <property type="nucleotide sequence ID" value="NZ_QLIX01000003.1"/>
</dbReference>
<reference evidence="12" key="1">
    <citation type="submission" date="2018-06" db="EMBL/GenBank/DDBJ databases">
        <authorList>
            <person name="Khan S.A."/>
        </authorList>
    </citation>
    <scope>NUCLEOTIDE SEQUENCE [LARGE SCALE GENOMIC DNA]</scope>
    <source>
        <strain evidence="12">DB-1506</strain>
    </source>
</reference>
<evidence type="ECO:0000313" key="11">
    <source>
        <dbReference type="EMBL" id="RAI59977.1"/>
    </source>
</evidence>
<dbReference type="InterPro" id="IPR010985">
    <property type="entry name" value="Ribbon_hlx_hlx"/>
</dbReference>
<dbReference type="Gene3D" id="3.30.70.1150">
    <property type="entry name" value="ACT-like. Chain A, domain 2"/>
    <property type="match status" value="1"/>
</dbReference>
<dbReference type="Pfam" id="PF01402">
    <property type="entry name" value="RHH_1"/>
    <property type="match status" value="1"/>
</dbReference>